<dbReference type="InterPro" id="IPR036390">
    <property type="entry name" value="WH_DNA-bd_sf"/>
</dbReference>
<gene>
    <name evidence="5" type="ORF">GR156_09580</name>
</gene>
<comment type="caution">
    <text evidence="5">The sequence shown here is derived from an EMBL/GenBank/DDBJ whole genome shotgun (WGS) entry which is preliminary data.</text>
</comment>
<dbReference type="InterPro" id="IPR002577">
    <property type="entry name" value="HTH_HxlR"/>
</dbReference>
<evidence type="ECO:0000256" key="2">
    <source>
        <dbReference type="ARBA" id="ARBA00023125"/>
    </source>
</evidence>
<organism evidence="5 6">
    <name type="scientific">Shinella zoogloeoides</name>
    <name type="common">Crabtreella saccharophila</name>
    <dbReference type="NCBI Taxonomy" id="352475"/>
    <lineage>
        <taxon>Bacteria</taxon>
        <taxon>Pseudomonadati</taxon>
        <taxon>Pseudomonadota</taxon>
        <taxon>Alphaproteobacteria</taxon>
        <taxon>Hyphomicrobiales</taxon>
        <taxon>Rhizobiaceae</taxon>
        <taxon>Shinella</taxon>
    </lineage>
</organism>
<feature type="domain" description="HTH hxlR-type" evidence="4">
    <location>
        <begin position="26"/>
        <end position="124"/>
    </location>
</feature>
<dbReference type="Gene3D" id="1.10.10.10">
    <property type="entry name" value="Winged helix-like DNA-binding domain superfamily/Winged helix DNA-binding domain"/>
    <property type="match status" value="1"/>
</dbReference>
<reference evidence="5 6" key="1">
    <citation type="submission" date="2019-12" db="EMBL/GenBank/DDBJ databases">
        <title>Shinella granuli gen. nov., sp. nov., and proposal of the reclassification of Zoogloea ramigera ATCC 19623 as Shinella zoogloeoides sp. nov.</title>
        <authorList>
            <person name="Gao J."/>
        </authorList>
    </citation>
    <scope>NUCLEOTIDE SEQUENCE [LARGE SCALE GENOMIC DNA]</scope>
    <source>
        <strain evidence="5 6">DSM 287</strain>
    </source>
</reference>
<sequence>MNRIVDRARGERVLLIDGVPMSMDDCPVRDVLDSVGGKWTSLMILGLADGPRRFSELRRFIPDISQRMLTQTLRDLQRDGYLTRTVYPTQPPSVEYRLTSLGQSFLALLRTLVQWSTDHHTAIRAARTAYDAGQG</sequence>
<dbReference type="PROSITE" id="PS51118">
    <property type="entry name" value="HTH_HXLR"/>
    <property type="match status" value="1"/>
</dbReference>
<evidence type="ECO:0000259" key="4">
    <source>
        <dbReference type="PROSITE" id="PS51118"/>
    </source>
</evidence>
<accession>A0A6N8TD59</accession>
<dbReference type="PANTHER" id="PTHR33204">
    <property type="entry name" value="TRANSCRIPTIONAL REGULATOR, MARR FAMILY"/>
    <property type="match status" value="1"/>
</dbReference>
<dbReference type="Proteomes" id="UP000440304">
    <property type="component" value="Unassembled WGS sequence"/>
</dbReference>
<dbReference type="OrthoDB" id="9800350at2"/>
<evidence type="ECO:0000313" key="5">
    <source>
        <dbReference type="EMBL" id="MXO00551.1"/>
    </source>
</evidence>
<dbReference type="SUPFAM" id="SSF46785">
    <property type="entry name" value="Winged helix' DNA-binding domain"/>
    <property type="match status" value="1"/>
</dbReference>
<name>A0A6N8TD59_SHIZO</name>
<dbReference type="PANTHER" id="PTHR33204:SF39">
    <property type="entry name" value="TRANSCRIPTIONAL REGULATORY PROTEIN"/>
    <property type="match status" value="1"/>
</dbReference>
<dbReference type="Pfam" id="PF01638">
    <property type="entry name" value="HxlR"/>
    <property type="match status" value="1"/>
</dbReference>
<dbReference type="GO" id="GO:0003677">
    <property type="term" value="F:DNA binding"/>
    <property type="evidence" value="ECO:0007669"/>
    <property type="project" value="UniProtKB-KW"/>
</dbReference>
<dbReference type="RefSeq" id="WP_160785951.1">
    <property type="nucleotide sequence ID" value="NZ_CP086610.1"/>
</dbReference>
<keyword evidence="2" id="KW-0238">DNA-binding</keyword>
<dbReference type="InterPro" id="IPR036388">
    <property type="entry name" value="WH-like_DNA-bd_sf"/>
</dbReference>
<evidence type="ECO:0000256" key="3">
    <source>
        <dbReference type="ARBA" id="ARBA00023163"/>
    </source>
</evidence>
<keyword evidence="1" id="KW-0805">Transcription regulation</keyword>
<keyword evidence="3" id="KW-0804">Transcription</keyword>
<dbReference type="EMBL" id="WUML01000006">
    <property type="protein sequence ID" value="MXO00551.1"/>
    <property type="molecule type" value="Genomic_DNA"/>
</dbReference>
<evidence type="ECO:0000256" key="1">
    <source>
        <dbReference type="ARBA" id="ARBA00023015"/>
    </source>
</evidence>
<dbReference type="AlphaFoldDB" id="A0A6N8TD59"/>
<evidence type="ECO:0000313" key="6">
    <source>
        <dbReference type="Proteomes" id="UP000440304"/>
    </source>
</evidence>
<proteinExistence type="predicted"/>
<protein>
    <submittedName>
        <fullName evidence="5">Transcriptional regulator</fullName>
    </submittedName>
</protein>